<comment type="caution">
    <text evidence="1">The sequence shown here is derived from an EMBL/GenBank/DDBJ whole genome shotgun (WGS) entry which is preliminary data.</text>
</comment>
<dbReference type="AlphaFoldDB" id="A0A9P8L4H1"/>
<organism evidence="1 2">
    <name type="scientific">Glutinoglossum americanum</name>
    <dbReference type="NCBI Taxonomy" id="1670608"/>
    <lineage>
        <taxon>Eukaryota</taxon>
        <taxon>Fungi</taxon>
        <taxon>Dikarya</taxon>
        <taxon>Ascomycota</taxon>
        <taxon>Pezizomycotina</taxon>
        <taxon>Geoglossomycetes</taxon>
        <taxon>Geoglossales</taxon>
        <taxon>Geoglossaceae</taxon>
        <taxon>Glutinoglossum</taxon>
    </lineage>
</organism>
<evidence type="ECO:0000313" key="2">
    <source>
        <dbReference type="Proteomes" id="UP000698800"/>
    </source>
</evidence>
<gene>
    <name evidence="1" type="ORF">FGG08_002395</name>
</gene>
<evidence type="ECO:0000313" key="1">
    <source>
        <dbReference type="EMBL" id="KAH0543231.1"/>
    </source>
</evidence>
<name>A0A9P8L4H1_9PEZI</name>
<dbReference type="OrthoDB" id="5428295at2759"/>
<protein>
    <submittedName>
        <fullName evidence="1">Uncharacterized protein</fullName>
    </submittedName>
</protein>
<accession>A0A9P8L4H1</accession>
<keyword evidence="2" id="KW-1185">Reference proteome</keyword>
<proteinExistence type="predicted"/>
<sequence>MGQERDMAEEMMDQMMVPRPLQIRKRSVPTDIEEWSDINHQLFQGCYWQSESWQRFKDMGDSSVVSSVGGSSLHIDVQDSNPEFIGSDRRQILTDVGGPSPHAGVRDSNPEFVNMGGPSLHNSAQGSGPEFKDVGSPPLRIDSHLEFVGMDLEPLWRVRAGIFADEKSSEYVETASRASSKTALGMLIGKVKASQEVDFPARDTEGKAFDGITQRQPHGKPSNHISWYIRFLSDIETHQQNTTGSTGVALRGIPYILSNPRLIDPWLREQMRNKWKKMHKVTLAPQRAEMRLRMRKAGSATDRQAIAAEKGRLMRQALKEVAADQTSEIALALRNTLEAPAQEITTLYRLLQTQHRHLLHLTLHPAPLPPLLHAYAPHQTSLTRALALAHLPFLSQLDAIDSLLDVGLRTLAAMTTRVGRVAAKDVRDPARRGGEARGRLERDPAGAAGYLAKVAGDLAFLRLWARTVGEGFGDLAAELEGFGGRAVDLYVLAEAAGGLLDGGCGG</sequence>
<dbReference type="EMBL" id="JAGHQL010000036">
    <property type="protein sequence ID" value="KAH0543231.1"/>
    <property type="molecule type" value="Genomic_DNA"/>
</dbReference>
<reference evidence="1" key="1">
    <citation type="submission" date="2021-03" db="EMBL/GenBank/DDBJ databases">
        <title>Comparative genomics and phylogenomic investigation of the class Geoglossomycetes provide insights into ecological specialization and systematics.</title>
        <authorList>
            <person name="Melie T."/>
            <person name="Pirro S."/>
            <person name="Miller A.N."/>
            <person name="Quandt A."/>
        </authorList>
    </citation>
    <scope>NUCLEOTIDE SEQUENCE</scope>
    <source>
        <strain evidence="1">GBOQ0MN5Z8</strain>
    </source>
</reference>
<dbReference type="Proteomes" id="UP000698800">
    <property type="component" value="Unassembled WGS sequence"/>
</dbReference>